<keyword evidence="7" id="KW-0472">Membrane</keyword>
<name>A0A2S9K660_9BURK</name>
<dbReference type="PANTHER" id="PTHR35893:SF3">
    <property type="entry name" value="INNER MEMBRANE PROTEIN"/>
    <property type="match status" value="1"/>
</dbReference>
<comment type="caution">
    <text evidence="11">The sequence shown here is derived from an EMBL/GenBank/DDBJ whole genome shotgun (WGS) entry which is preliminary data.</text>
</comment>
<keyword evidence="5" id="KW-0812">Transmembrane</keyword>
<dbReference type="AlphaFoldDB" id="A0A2S9K660"/>
<evidence type="ECO:0000313" key="11">
    <source>
        <dbReference type="EMBL" id="PRD65946.1"/>
    </source>
</evidence>
<evidence type="ECO:0000313" key="12">
    <source>
        <dbReference type="Proteomes" id="UP000238589"/>
    </source>
</evidence>
<dbReference type="Pfam" id="PF05957">
    <property type="entry name" value="DUF883"/>
    <property type="match status" value="1"/>
</dbReference>
<reference evidence="11 12" key="1">
    <citation type="submission" date="2018-03" db="EMBL/GenBank/DDBJ databases">
        <title>Comparative genomics illustrates the genes involved in a hyperalkaliphilic mechanisms of Serpentinomonas isolated from highly-alkaline calcium-rich serpentinized springs.</title>
        <authorList>
            <person name="Suzuki S."/>
            <person name="Ishii S."/>
            <person name="Walworth N."/>
            <person name="Bird L."/>
            <person name="Kuenen J.G."/>
            <person name="Nealson K.H."/>
        </authorList>
    </citation>
    <scope>NUCLEOTIDE SEQUENCE [LARGE SCALE GENOMIC DNA]</scope>
    <source>
        <strain evidence="11 12">P1</strain>
    </source>
</reference>
<dbReference type="OrthoDB" id="9181874at2"/>
<evidence type="ECO:0000256" key="4">
    <source>
        <dbReference type="ARBA" id="ARBA00022519"/>
    </source>
</evidence>
<dbReference type="GO" id="GO:0043022">
    <property type="term" value="F:ribosome binding"/>
    <property type="evidence" value="ECO:0007669"/>
    <property type="project" value="InterPro"/>
</dbReference>
<comment type="similarity">
    <text evidence="2">Belongs to the ElaB/YgaM/YqjD family.</text>
</comment>
<dbReference type="PANTHER" id="PTHR35893">
    <property type="entry name" value="INNER MEMBRANE PROTEIN-RELATED"/>
    <property type="match status" value="1"/>
</dbReference>
<keyword evidence="8" id="KW-0175">Coiled coil</keyword>
<feature type="domain" description="DUF883" evidence="10">
    <location>
        <begin position="76"/>
        <end position="105"/>
    </location>
</feature>
<feature type="domain" description="DUF883" evidence="9">
    <location>
        <begin position="12"/>
        <end position="62"/>
    </location>
</feature>
<evidence type="ECO:0000256" key="5">
    <source>
        <dbReference type="ARBA" id="ARBA00022692"/>
    </source>
</evidence>
<evidence type="ECO:0000256" key="8">
    <source>
        <dbReference type="SAM" id="Coils"/>
    </source>
</evidence>
<feature type="coiled-coil region" evidence="8">
    <location>
        <begin position="51"/>
        <end position="78"/>
    </location>
</feature>
<protein>
    <submittedName>
        <fullName evidence="11">DUF883 domain-containing protein</fullName>
    </submittedName>
</protein>
<dbReference type="Proteomes" id="UP000238589">
    <property type="component" value="Unassembled WGS sequence"/>
</dbReference>
<accession>A0A2S9K660</accession>
<keyword evidence="4" id="KW-0997">Cell inner membrane</keyword>
<dbReference type="EMBL" id="PVLQ01000022">
    <property type="protein sequence ID" value="PRD65946.1"/>
    <property type="molecule type" value="Genomic_DNA"/>
</dbReference>
<organism evidence="11 12">
    <name type="scientific">Malikia granosa</name>
    <dbReference type="NCBI Taxonomy" id="263067"/>
    <lineage>
        <taxon>Bacteria</taxon>
        <taxon>Pseudomonadati</taxon>
        <taxon>Pseudomonadota</taxon>
        <taxon>Betaproteobacteria</taxon>
        <taxon>Burkholderiales</taxon>
        <taxon>Comamonadaceae</taxon>
        <taxon>Malikia</taxon>
    </lineage>
</organism>
<dbReference type="GO" id="GO:0005886">
    <property type="term" value="C:plasma membrane"/>
    <property type="evidence" value="ECO:0007669"/>
    <property type="project" value="UniProtKB-SubCell"/>
</dbReference>
<evidence type="ECO:0000256" key="6">
    <source>
        <dbReference type="ARBA" id="ARBA00022989"/>
    </source>
</evidence>
<proteinExistence type="inferred from homology"/>
<evidence type="ECO:0000256" key="7">
    <source>
        <dbReference type="ARBA" id="ARBA00023136"/>
    </source>
</evidence>
<evidence type="ECO:0000259" key="9">
    <source>
        <dbReference type="Pfam" id="PF05957"/>
    </source>
</evidence>
<keyword evidence="6" id="KW-1133">Transmembrane helix</keyword>
<evidence type="ECO:0000256" key="2">
    <source>
        <dbReference type="ARBA" id="ARBA00010423"/>
    </source>
</evidence>
<dbReference type="InterPro" id="IPR043605">
    <property type="entry name" value="DUF883_C"/>
</dbReference>
<evidence type="ECO:0000256" key="1">
    <source>
        <dbReference type="ARBA" id="ARBA00004377"/>
    </source>
</evidence>
<dbReference type="InterPro" id="IPR010279">
    <property type="entry name" value="YqjD/ElaB"/>
</dbReference>
<comment type="subcellular location">
    <subcellularLocation>
        <location evidence="1">Cell inner membrane</location>
        <topology evidence="1">Single-pass membrane protein</topology>
    </subcellularLocation>
</comment>
<dbReference type="InterPro" id="IPR043604">
    <property type="entry name" value="DUF883_N"/>
</dbReference>
<dbReference type="RefSeq" id="WP_105747798.1">
    <property type="nucleotide sequence ID" value="NZ_PVLQ01000022.1"/>
</dbReference>
<gene>
    <name evidence="11" type="ORF">C6P64_06570</name>
</gene>
<dbReference type="Pfam" id="PF19029">
    <property type="entry name" value="DUF883_C"/>
    <property type="match status" value="1"/>
</dbReference>
<evidence type="ECO:0000256" key="3">
    <source>
        <dbReference type="ARBA" id="ARBA00022475"/>
    </source>
</evidence>
<evidence type="ECO:0000259" key="10">
    <source>
        <dbReference type="Pfam" id="PF19029"/>
    </source>
</evidence>
<keyword evidence="12" id="KW-1185">Reference proteome</keyword>
<keyword evidence="3" id="KW-1003">Cell membrane</keyword>
<sequence length="105" mass="11359">MNALDTSIAPKEKLVADLKVVVSDAEELLAATASQTGEKIAELRERMHTNLRLARLKLADAEAAVRESTRQMAKATDHYVHENPWKAIGIAAGAGLLVGMLIGRR</sequence>